<comment type="caution">
    <text evidence="2">The sequence shown here is derived from an EMBL/GenBank/DDBJ whole genome shotgun (WGS) entry which is preliminary data.</text>
</comment>
<proteinExistence type="predicted"/>
<dbReference type="Proteomes" id="UP001151287">
    <property type="component" value="Unassembled WGS sequence"/>
</dbReference>
<dbReference type="GO" id="GO:0010027">
    <property type="term" value="P:thylakoid membrane organization"/>
    <property type="evidence" value="ECO:0007669"/>
    <property type="project" value="TreeGrafter"/>
</dbReference>
<evidence type="ECO:0000313" key="2">
    <source>
        <dbReference type="EMBL" id="KAJ1695670.1"/>
    </source>
</evidence>
<keyword evidence="3" id="KW-1185">Reference proteome</keyword>
<organism evidence="2 3">
    <name type="scientific">Rhynchospora breviuscula</name>
    <dbReference type="NCBI Taxonomy" id="2022672"/>
    <lineage>
        <taxon>Eukaryota</taxon>
        <taxon>Viridiplantae</taxon>
        <taxon>Streptophyta</taxon>
        <taxon>Embryophyta</taxon>
        <taxon>Tracheophyta</taxon>
        <taxon>Spermatophyta</taxon>
        <taxon>Magnoliopsida</taxon>
        <taxon>Liliopsida</taxon>
        <taxon>Poales</taxon>
        <taxon>Cyperaceae</taxon>
        <taxon>Cyperoideae</taxon>
        <taxon>Rhynchosporeae</taxon>
        <taxon>Rhynchospora</taxon>
    </lineage>
</organism>
<dbReference type="OrthoDB" id="422720at2759"/>
<name>A0A9Q0HRX1_9POAL</name>
<dbReference type="EMBL" id="JAMQYH010000003">
    <property type="protein sequence ID" value="KAJ1695670.1"/>
    <property type="molecule type" value="Genomic_DNA"/>
</dbReference>
<dbReference type="InterPro" id="IPR051943">
    <property type="entry name" value="TRAFAC_Dynamin-like_GTPase"/>
</dbReference>
<dbReference type="FunFam" id="3.20.20.70:FF:000243">
    <property type="entry name" value="Probable transmembrane GTPase FZO-like, chloroplastic"/>
    <property type="match status" value="1"/>
</dbReference>
<dbReference type="Gene3D" id="3.20.20.70">
    <property type="entry name" value="Aldolase class I"/>
    <property type="match status" value="1"/>
</dbReference>
<dbReference type="SUPFAM" id="SSF51391">
    <property type="entry name" value="Thiamin phosphate synthase"/>
    <property type="match status" value="1"/>
</dbReference>
<dbReference type="PANTHER" id="PTHR43681">
    <property type="entry name" value="TRANSMEMBRANE GTPASE FZO"/>
    <property type="match status" value="1"/>
</dbReference>
<dbReference type="GO" id="GO:0031969">
    <property type="term" value="C:chloroplast membrane"/>
    <property type="evidence" value="ECO:0007669"/>
    <property type="project" value="TreeGrafter"/>
</dbReference>
<accession>A0A9Q0HRX1</accession>
<reference evidence="2" key="1">
    <citation type="journal article" date="2022" name="Cell">
        <title>Repeat-based holocentromeres influence genome architecture and karyotype evolution.</title>
        <authorList>
            <person name="Hofstatter P.G."/>
            <person name="Thangavel G."/>
            <person name="Lux T."/>
            <person name="Neumann P."/>
            <person name="Vondrak T."/>
            <person name="Novak P."/>
            <person name="Zhang M."/>
            <person name="Costa L."/>
            <person name="Castellani M."/>
            <person name="Scott A."/>
            <person name="Toegelov H."/>
            <person name="Fuchs J."/>
            <person name="Mata-Sucre Y."/>
            <person name="Dias Y."/>
            <person name="Vanzela A.L.L."/>
            <person name="Huettel B."/>
            <person name="Almeida C.C.S."/>
            <person name="Simkova H."/>
            <person name="Souza G."/>
            <person name="Pedrosa-Harand A."/>
            <person name="Macas J."/>
            <person name="Mayer K.F.X."/>
            <person name="Houben A."/>
            <person name="Marques A."/>
        </authorList>
    </citation>
    <scope>NUCLEOTIDE SEQUENCE</scope>
    <source>
        <strain evidence="2">RhyBre1mFocal</strain>
    </source>
</reference>
<dbReference type="InterPro" id="IPR013785">
    <property type="entry name" value="Aldolase_TIM"/>
</dbReference>
<dbReference type="Pfam" id="PF02581">
    <property type="entry name" value="TMP-TENI"/>
    <property type="match status" value="1"/>
</dbReference>
<protein>
    <recommendedName>
        <fullName evidence="1">Thiamine phosphate synthase/TenI domain-containing protein</fullName>
    </recommendedName>
</protein>
<gene>
    <name evidence="2" type="ORF">LUZ63_012368</name>
</gene>
<sequence length="350" mass="37537">MVVSIPFTHIFPSRLSKLPFLFSPSIPPHLFLLPKSKPKPKPKPKPKHKCLVTAQSINGASSSNSSTSPDRIRTLFPGGFKRPEVSVPTLVLRVSVDEVASQIGAVSEAVSRGVGIVVLEGGDQSGGRVYEAACALKPVVADRAYFLIAERVDVASAIGASGVVLQDDGIPTIVARNMMMQSKSDSIYLPLVARVVQNIDSAKNASSSEGADFLIIKATSDNISRVLQDSVDQSVKVPIFFTLTDLLHEESPPVVASKLLDSGAAGVVASLAEMELFTENIFEKILKRSHDVDKLLQDGCLFSGDLESTASQVAGFTKLGEMEVELIERERALLEETATLIRKAVPTVIF</sequence>
<dbReference type="InterPro" id="IPR036206">
    <property type="entry name" value="ThiamineP_synth_sf"/>
</dbReference>
<dbReference type="InterPro" id="IPR022998">
    <property type="entry name" value="ThiamineP_synth_TenI"/>
</dbReference>
<evidence type="ECO:0000259" key="1">
    <source>
        <dbReference type="Pfam" id="PF02581"/>
    </source>
</evidence>
<dbReference type="AlphaFoldDB" id="A0A9Q0HRX1"/>
<dbReference type="PANTHER" id="PTHR43681:SF1">
    <property type="entry name" value="SARCALUMENIN"/>
    <property type="match status" value="1"/>
</dbReference>
<dbReference type="GO" id="GO:0009228">
    <property type="term" value="P:thiamine biosynthetic process"/>
    <property type="evidence" value="ECO:0007669"/>
    <property type="project" value="UniProtKB-KW"/>
</dbReference>
<evidence type="ECO:0000313" key="3">
    <source>
        <dbReference type="Proteomes" id="UP001151287"/>
    </source>
</evidence>
<feature type="domain" description="Thiamine phosphate synthase/TenI" evidence="1">
    <location>
        <begin position="101"/>
        <end position="183"/>
    </location>
</feature>